<proteinExistence type="predicted"/>
<dbReference type="EMBL" id="UHDK01000001">
    <property type="protein sequence ID" value="SUM32174.1"/>
    <property type="molecule type" value="Genomic_DNA"/>
</dbReference>
<dbReference type="SUPFAM" id="SSF54593">
    <property type="entry name" value="Glyoxalase/Bleomycin resistance protein/Dihydroxybiphenyl dioxygenase"/>
    <property type="match status" value="1"/>
</dbReference>
<evidence type="ECO:0000313" key="1">
    <source>
        <dbReference type="EMBL" id="SUM32174.1"/>
    </source>
</evidence>
<reference evidence="1 2" key="1">
    <citation type="submission" date="2018-06" db="EMBL/GenBank/DDBJ databases">
        <authorList>
            <consortium name="Pathogen Informatics"/>
            <person name="Doyle S."/>
        </authorList>
    </citation>
    <scope>NUCLEOTIDE SEQUENCE [LARGE SCALE GENOMIC DNA]</scope>
    <source>
        <strain evidence="1 2">NCTC12195</strain>
    </source>
</reference>
<evidence type="ECO:0008006" key="3">
    <source>
        <dbReference type="Google" id="ProtNLM"/>
    </source>
</evidence>
<accession>A0A380FG53</accession>
<sequence length="33" mass="3599">MIVNGVLIMANNIKGINHVGLTVPNIEEATEFF</sequence>
<dbReference type="AlphaFoldDB" id="A0A380FG53"/>
<dbReference type="InterPro" id="IPR029068">
    <property type="entry name" value="Glyas_Bleomycin-R_OHBP_Dase"/>
</dbReference>
<protein>
    <recommendedName>
        <fullName evidence="3">Glyoxalase</fullName>
    </recommendedName>
</protein>
<gene>
    <name evidence="1" type="ORF">NCTC12195_01615</name>
</gene>
<dbReference type="Proteomes" id="UP000255277">
    <property type="component" value="Unassembled WGS sequence"/>
</dbReference>
<name>A0A380FG53_STAGA</name>
<evidence type="ECO:0000313" key="2">
    <source>
        <dbReference type="Proteomes" id="UP000255277"/>
    </source>
</evidence>
<organism evidence="1 2">
    <name type="scientific">Staphylococcus gallinarum</name>
    <dbReference type="NCBI Taxonomy" id="1293"/>
    <lineage>
        <taxon>Bacteria</taxon>
        <taxon>Bacillati</taxon>
        <taxon>Bacillota</taxon>
        <taxon>Bacilli</taxon>
        <taxon>Bacillales</taxon>
        <taxon>Staphylococcaceae</taxon>
        <taxon>Staphylococcus</taxon>
    </lineage>
</organism>